<dbReference type="PANTHER" id="PTHR43133">
    <property type="entry name" value="RNA POLYMERASE ECF-TYPE SIGMA FACTO"/>
    <property type="match status" value="1"/>
</dbReference>
<evidence type="ECO:0000259" key="5">
    <source>
        <dbReference type="Pfam" id="PF04542"/>
    </source>
</evidence>
<keyword evidence="4" id="KW-0804">Transcription</keyword>
<protein>
    <submittedName>
        <fullName evidence="7">RNA polymerase sigma-70 factor</fullName>
    </submittedName>
</protein>
<dbReference type="AlphaFoldDB" id="A0A3N4PXC5"/>
<dbReference type="Gene3D" id="1.10.10.10">
    <property type="entry name" value="Winged helix-like DNA-binding domain superfamily/Winged helix DNA-binding domain"/>
    <property type="match status" value="1"/>
</dbReference>
<evidence type="ECO:0000256" key="2">
    <source>
        <dbReference type="ARBA" id="ARBA00023015"/>
    </source>
</evidence>
<dbReference type="InterPro" id="IPR039425">
    <property type="entry name" value="RNA_pol_sigma-70-like"/>
</dbReference>
<evidence type="ECO:0000256" key="4">
    <source>
        <dbReference type="ARBA" id="ARBA00023163"/>
    </source>
</evidence>
<dbReference type="InterPro" id="IPR014284">
    <property type="entry name" value="RNA_pol_sigma-70_dom"/>
</dbReference>
<dbReference type="Pfam" id="PF08281">
    <property type="entry name" value="Sigma70_r4_2"/>
    <property type="match status" value="1"/>
</dbReference>
<evidence type="ECO:0000256" key="1">
    <source>
        <dbReference type="ARBA" id="ARBA00010641"/>
    </source>
</evidence>
<dbReference type="GO" id="GO:0006352">
    <property type="term" value="P:DNA-templated transcription initiation"/>
    <property type="evidence" value="ECO:0007669"/>
    <property type="project" value="InterPro"/>
</dbReference>
<comment type="similarity">
    <text evidence="1">Belongs to the sigma-70 factor family. ECF subfamily.</text>
</comment>
<dbReference type="InterPro" id="IPR013249">
    <property type="entry name" value="RNA_pol_sigma70_r4_t2"/>
</dbReference>
<dbReference type="Gene3D" id="1.10.1740.10">
    <property type="match status" value="1"/>
</dbReference>
<reference evidence="7 8" key="1">
    <citation type="submission" date="2018-11" db="EMBL/GenBank/DDBJ databases">
        <title>Chitinophaga lutea sp.nov., isolate from arsenic contaminated soil.</title>
        <authorList>
            <person name="Zong Y."/>
        </authorList>
    </citation>
    <scope>NUCLEOTIDE SEQUENCE [LARGE SCALE GENOMIC DNA]</scope>
    <source>
        <strain evidence="7 8">ZY74</strain>
    </source>
</reference>
<dbReference type="NCBIfam" id="TIGR02985">
    <property type="entry name" value="Sig70_bacteroi1"/>
    <property type="match status" value="1"/>
</dbReference>
<name>A0A3N4PXC5_9BACT</name>
<gene>
    <name evidence="7" type="ORF">EGT74_03185</name>
</gene>
<keyword evidence="8" id="KW-1185">Reference proteome</keyword>
<evidence type="ECO:0000259" key="6">
    <source>
        <dbReference type="Pfam" id="PF08281"/>
    </source>
</evidence>
<proteinExistence type="inferred from homology"/>
<dbReference type="SUPFAM" id="SSF88659">
    <property type="entry name" value="Sigma3 and sigma4 domains of RNA polymerase sigma factors"/>
    <property type="match status" value="1"/>
</dbReference>
<dbReference type="NCBIfam" id="TIGR02937">
    <property type="entry name" value="sigma70-ECF"/>
    <property type="match status" value="1"/>
</dbReference>
<keyword evidence="2" id="KW-0805">Transcription regulation</keyword>
<keyword evidence="3" id="KW-0731">Sigma factor</keyword>
<dbReference type="InterPro" id="IPR013324">
    <property type="entry name" value="RNA_pol_sigma_r3/r4-like"/>
</dbReference>
<dbReference type="PANTHER" id="PTHR43133:SF46">
    <property type="entry name" value="RNA POLYMERASE SIGMA-70 FACTOR ECF SUBFAMILY"/>
    <property type="match status" value="1"/>
</dbReference>
<dbReference type="GO" id="GO:0016987">
    <property type="term" value="F:sigma factor activity"/>
    <property type="evidence" value="ECO:0007669"/>
    <property type="project" value="UniProtKB-KW"/>
</dbReference>
<dbReference type="EMBL" id="RPDH01000001">
    <property type="protein sequence ID" value="RPE12568.1"/>
    <property type="molecule type" value="Genomic_DNA"/>
</dbReference>
<accession>A0A3N4PXC5</accession>
<evidence type="ECO:0000313" key="7">
    <source>
        <dbReference type="EMBL" id="RPE12568.1"/>
    </source>
</evidence>
<dbReference type="InterPro" id="IPR036388">
    <property type="entry name" value="WH-like_DNA-bd_sf"/>
</dbReference>
<dbReference type="InterPro" id="IPR014327">
    <property type="entry name" value="RNA_pol_sigma70_bacteroid"/>
</dbReference>
<evidence type="ECO:0000313" key="8">
    <source>
        <dbReference type="Proteomes" id="UP000278351"/>
    </source>
</evidence>
<dbReference type="InterPro" id="IPR007627">
    <property type="entry name" value="RNA_pol_sigma70_r2"/>
</dbReference>
<dbReference type="Proteomes" id="UP000278351">
    <property type="component" value="Unassembled WGS sequence"/>
</dbReference>
<feature type="domain" description="RNA polymerase sigma-70 region 2" evidence="5">
    <location>
        <begin position="19"/>
        <end position="86"/>
    </location>
</feature>
<organism evidence="7 8">
    <name type="scientific">Chitinophaga lutea</name>
    <dbReference type="NCBI Taxonomy" id="2488634"/>
    <lineage>
        <taxon>Bacteria</taxon>
        <taxon>Pseudomonadati</taxon>
        <taxon>Bacteroidota</taxon>
        <taxon>Chitinophagia</taxon>
        <taxon>Chitinophagales</taxon>
        <taxon>Chitinophagaceae</taxon>
        <taxon>Chitinophaga</taxon>
    </lineage>
</organism>
<evidence type="ECO:0000256" key="3">
    <source>
        <dbReference type="ARBA" id="ARBA00023082"/>
    </source>
</evidence>
<dbReference type="Pfam" id="PF04542">
    <property type="entry name" value="Sigma70_r2"/>
    <property type="match status" value="1"/>
</dbReference>
<sequence>MGAPHKGSVKLDIMTAETLFRQYYARLCHYAFQFTGDAEQARDIAQEAFVGYLARQDEVSVHPDAIRNFLYTSVRHACLNVLRHHKVVEKFVQEQTAAAPVDAGAMQAIIRTEVLAAVHEALQSLPEECGRIVRMGYIDGLKNQQIARQLNISINTVKTQKRRGLQLLRLRLPPETYLLLLYLLTRD</sequence>
<dbReference type="InterPro" id="IPR013325">
    <property type="entry name" value="RNA_pol_sigma_r2"/>
</dbReference>
<dbReference type="GO" id="GO:0003677">
    <property type="term" value="F:DNA binding"/>
    <property type="evidence" value="ECO:0007669"/>
    <property type="project" value="InterPro"/>
</dbReference>
<comment type="caution">
    <text evidence="7">The sequence shown here is derived from an EMBL/GenBank/DDBJ whole genome shotgun (WGS) entry which is preliminary data.</text>
</comment>
<dbReference type="SUPFAM" id="SSF88946">
    <property type="entry name" value="Sigma2 domain of RNA polymerase sigma factors"/>
    <property type="match status" value="1"/>
</dbReference>
<feature type="domain" description="RNA polymerase sigma factor 70 region 4 type 2" evidence="6">
    <location>
        <begin position="116"/>
        <end position="168"/>
    </location>
</feature>